<feature type="region of interest" description="Disordered" evidence="1">
    <location>
        <begin position="1"/>
        <end position="62"/>
    </location>
</feature>
<reference evidence="2" key="1">
    <citation type="submission" date="2016-04" db="EMBL/GenBank/DDBJ databases">
        <authorList>
            <person name="Evans L.H."/>
            <person name="Alamgir A."/>
            <person name="Owens N."/>
            <person name="Weber N.D."/>
            <person name="Virtaneva K."/>
            <person name="Barbian K."/>
            <person name="Babar A."/>
            <person name="Rosenke K."/>
        </authorList>
    </citation>
    <scope>NUCLEOTIDE SEQUENCE</scope>
    <source>
        <strain evidence="2">Nono1</strain>
    </source>
</reference>
<protein>
    <submittedName>
        <fullName evidence="2">Uncharacterized protein</fullName>
    </submittedName>
</protein>
<dbReference type="AlphaFoldDB" id="A0A1M4E443"/>
<sequence>MGARPERSSPSARAVSIGARGYATSPGRGGLPAPSRTPGRHPGRPRTADLPYACAADTAGPE</sequence>
<gene>
    <name evidence="2" type="ORF">BN4615_P3125</name>
</gene>
<evidence type="ECO:0000313" key="2">
    <source>
        <dbReference type="EMBL" id="SBO93611.1"/>
    </source>
</evidence>
<evidence type="ECO:0000256" key="1">
    <source>
        <dbReference type="SAM" id="MobiDB-lite"/>
    </source>
</evidence>
<name>A0A1M4E443_9ACTN</name>
<organism evidence="2">
    <name type="scientific">Nonomuraea gerenzanensis</name>
    <dbReference type="NCBI Taxonomy" id="93944"/>
    <lineage>
        <taxon>Bacteria</taxon>
        <taxon>Bacillati</taxon>
        <taxon>Actinomycetota</taxon>
        <taxon>Actinomycetes</taxon>
        <taxon>Streptosporangiales</taxon>
        <taxon>Streptosporangiaceae</taxon>
        <taxon>Nonomuraea</taxon>
    </lineage>
</organism>
<proteinExistence type="predicted"/>
<accession>A0A1M4E443</accession>
<dbReference type="EMBL" id="LT559118">
    <property type="protein sequence ID" value="SBO93611.1"/>
    <property type="molecule type" value="Genomic_DNA"/>
</dbReference>